<evidence type="ECO:0000313" key="2">
    <source>
        <dbReference type="EMBL" id="KAK8487755.1"/>
    </source>
</evidence>
<dbReference type="Proteomes" id="UP001396334">
    <property type="component" value="Unassembled WGS sequence"/>
</dbReference>
<sequence length="165" mass="17624">MYSTMVAASSAIWSHPAQQLRSLRQQRCNSGVDSISLRLNLKEDSPDRNGVSAIMMLSNSQICHITTLIKERVYMIKKIDDNLMDTESFSTTPISETSKLGDEAPHADHADHEVPIVPSESNHVAPPAAADPAVVSEAAASPPITTLLSTTAPAAMPIPTADPPL</sequence>
<feature type="region of interest" description="Disordered" evidence="1">
    <location>
        <begin position="117"/>
        <end position="136"/>
    </location>
</feature>
<accession>A0ABR2A555</accession>
<gene>
    <name evidence="2" type="ORF">V6N11_009787</name>
</gene>
<evidence type="ECO:0000256" key="1">
    <source>
        <dbReference type="SAM" id="MobiDB-lite"/>
    </source>
</evidence>
<comment type="caution">
    <text evidence="2">The sequence shown here is derived from an EMBL/GenBank/DDBJ whole genome shotgun (WGS) entry which is preliminary data.</text>
</comment>
<name>A0ABR2A555_9ROSI</name>
<reference evidence="2 3" key="1">
    <citation type="journal article" date="2024" name="G3 (Bethesda)">
        <title>Genome assembly of Hibiscus sabdariffa L. provides insights into metabolisms of medicinal natural products.</title>
        <authorList>
            <person name="Kim T."/>
        </authorList>
    </citation>
    <scope>NUCLEOTIDE SEQUENCE [LARGE SCALE GENOMIC DNA]</scope>
    <source>
        <strain evidence="2">TK-2024</strain>
        <tissue evidence="2">Old leaves</tissue>
    </source>
</reference>
<evidence type="ECO:0000313" key="3">
    <source>
        <dbReference type="Proteomes" id="UP001396334"/>
    </source>
</evidence>
<feature type="compositionally biased region" description="Low complexity" evidence="1">
    <location>
        <begin position="124"/>
        <end position="136"/>
    </location>
</feature>
<dbReference type="EMBL" id="JBBPBN010000380">
    <property type="protein sequence ID" value="KAK8487755.1"/>
    <property type="molecule type" value="Genomic_DNA"/>
</dbReference>
<organism evidence="2 3">
    <name type="scientific">Hibiscus sabdariffa</name>
    <name type="common">roselle</name>
    <dbReference type="NCBI Taxonomy" id="183260"/>
    <lineage>
        <taxon>Eukaryota</taxon>
        <taxon>Viridiplantae</taxon>
        <taxon>Streptophyta</taxon>
        <taxon>Embryophyta</taxon>
        <taxon>Tracheophyta</taxon>
        <taxon>Spermatophyta</taxon>
        <taxon>Magnoliopsida</taxon>
        <taxon>eudicotyledons</taxon>
        <taxon>Gunneridae</taxon>
        <taxon>Pentapetalae</taxon>
        <taxon>rosids</taxon>
        <taxon>malvids</taxon>
        <taxon>Malvales</taxon>
        <taxon>Malvaceae</taxon>
        <taxon>Malvoideae</taxon>
        <taxon>Hibiscus</taxon>
    </lineage>
</organism>
<proteinExistence type="predicted"/>
<protein>
    <submittedName>
        <fullName evidence="2">Uncharacterized protein</fullName>
    </submittedName>
</protein>
<keyword evidence="3" id="KW-1185">Reference proteome</keyword>